<dbReference type="Pfam" id="PF04228">
    <property type="entry name" value="Zn_peptidase"/>
    <property type="match status" value="1"/>
</dbReference>
<name>A0A1Q2CCX6_9ACTN</name>
<accession>A0A1Q2CCX6</accession>
<evidence type="ECO:0000313" key="2">
    <source>
        <dbReference type="Proteomes" id="UP000188324"/>
    </source>
</evidence>
<evidence type="ECO:0000313" key="1">
    <source>
        <dbReference type="EMBL" id="AQP43947.1"/>
    </source>
</evidence>
<organism evidence="1 2">
    <name type="scientific">Tessaracoccus flavus</name>
    <dbReference type="NCBI Taxonomy" id="1610493"/>
    <lineage>
        <taxon>Bacteria</taxon>
        <taxon>Bacillati</taxon>
        <taxon>Actinomycetota</taxon>
        <taxon>Actinomycetes</taxon>
        <taxon>Propionibacteriales</taxon>
        <taxon>Propionibacteriaceae</taxon>
        <taxon>Tessaracoccus</taxon>
    </lineage>
</organism>
<reference evidence="1 2" key="1">
    <citation type="journal article" date="2016" name="Int. J. Syst. Evol. Microbiol.">
        <title>Tessaracoccus flavus sp. nov., isolated from the drainage system of a lindane-producing factory.</title>
        <authorList>
            <person name="Kumari R."/>
            <person name="Singh P."/>
            <person name="Schumann P."/>
            <person name="Lal R."/>
        </authorList>
    </citation>
    <scope>NUCLEOTIDE SEQUENCE [LARGE SCALE GENOMIC DNA]</scope>
    <source>
        <strain evidence="1 2">RP1T</strain>
    </source>
</reference>
<dbReference type="Proteomes" id="UP000188324">
    <property type="component" value="Chromosome"/>
</dbReference>
<dbReference type="EMBL" id="CP019605">
    <property type="protein sequence ID" value="AQP43947.1"/>
    <property type="molecule type" value="Genomic_DNA"/>
</dbReference>
<dbReference type="RefSeq" id="WP_077340572.1">
    <property type="nucleotide sequence ID" value="NZ_CP019605.1"/>
</dbReference>
<dbReference type="STRING" id="1610493.RPIT_03210"/>
<proteinExistence type="predicted"/>
<sequence length="292" mass="31120">MSPGMRLGAAVLGVTVAAALVVVAAQLLRPPIAADRTSAAPSPTATADPAAGALQWQLPEQEWPALPAADPQSPLYEAQATALDAVEPAALVGCPEPGVVADEAAWRSAVTAQWECLHLAWTPHLVSLGWSTEPPELHFFDGLGTASECGYLEAPAFYCSTGGGSAHFGSRHLRMAGEWDLSINEMVNHEYGHHLQKLAGITDVKMGLKSSDEVERRVELQATCWSGAMTYRNESVGFDAADFASWTARLETMLVDGVHGSRDSLRYWGMRGLYAETMGDCNTWVVAAQAVA</sequence>
<gene>
    <name evidence="1" type="ORF">RPIT_03210</name>
</gene>
<keyword evidence="2" id="KW-1185">Reference proteome</keyword>
<dbReference type="OrthoDB" id="3508456at2"/>
<dbReference type="InterPro" id="IPR007343">
    <property type="entry name" value="Uncharacterised_pept_Zn_put"/>
</dbReference>
<protein>
    <submittedName>
        <fullName evidence="1">Uncharacterized protein</fullName>
    </submittedName>
</protein>
<dbReference type="AlphaFoldDB" id="A0A1Q2CCX6"/>
<dbReference type="KEGG" id="tfl:RPIT_03210"/>